<dbReference type="RefSeq" id="WP_227755348.1">
    <property type="nucleotide sequence ID" value="NZ_JAJAGH010000008.1"/>
</dbReference>
<dbReference type="PANTHER" id="PTHR37299:SF4">
    <property type="entry name" value="TRANSCRIPTIONAL REGULATOR"/>
    <property type="match status" value="1"/>
</dbReference>
<comment type="caution">
    <text evidence="2">The sequence shown here is derived from an EMBL/GenBank/DDBJ whole genome shotgun (WGS) entry which is preliminary data.</text>
</comment>
<proteinExistence type="predicted"/>
<dbReference type="PANTHER" id="PTHR37299">
    <property type="entry name" value="TRANSCRIPTIONAL REGULATOR-RELATED"/>
    <property type="match status" value="1"/>
</dbReference>
<dbReference type="Proteomes" id="UP001065549">
    <property type="component" value="Unassembled WGS sequence"/>
</dbReference>
<evidence type="ECO:0000259" key="1">
    <source>
        <dbReference type="PROSITE" id="PS50930"/>
    </source>
</evidence>
<dbReference type="Gene3D" id="2.40.50.1020">
    <property type="entry name" value="LytTr DNA-binding domain"/>
    <property type="match status" value="1"/>
</dbReference>
<dbReference type="GO" id="GO:0003677">
    <property type="term" value="F:DNA binding"/>
    <property type="evidence" value="ECO:0007669"/>
    <property type="project" value="UniProtKB-KW"/>
</dbReference>
<dbReference type="GO" id="GO:0000156">
    <property type="term" value="F:phosphorelay response regulator activity"/>
    <property type="evidence" value="ECO:0007669"/>
    <property type="project" value="InterPro"/>
</dbReference>
<reference evidence="2" key="1">
    <citation type="submission" date="2022-09" db="EMBL/GenBank/DDBJ databases">
        <title>Culturomic study of gut microbiota in children with autism spectrum disorder.</title>
        <authorList>
            <person name="Efimov B.A."/>
            <person name="Chaplin A.V."/>
            <person name="Sokolova S.R."/>
            <person name="Pikina A.P."/>
            <person name="Korzhanova M."/>
            <person name="Belova V."/>
            <person name="Korostin D."/>
        </authorList>
    </citation>
    <scope>NUCLEOTIDE SEQUENCE</scope>
    <source>
        <strain evidence="2">ASD5510</strain>
    </source>
</reference>
<feature type="domain" description="HTH LytTR-type" evidence="1">
    <location>
        <begin position="42"/>
        <end position="146"/>
    </location>
</feature>
<evidence type="ECO:0000313" key="2">
    <source>
        <dbReference type="EMBL" id="MCU7378274.1"/>
    </source>
</evidence>
<protein>
    <submittedName>
        <fullName evidence="2">LytTR family transcriptional regulator DNA-binding domain-containing protein</fullName>
    </submittedName>
</protein>
<dbReference type="EMBL" id="JAOSHN010000003">
    <property type="protein sequence ID" value="MCU7378274.1"/>
    <property type="molecule type" value="Genomic_DNA"/>
</dbReference>
<dbReference type="Pfam" id="PF04397">
    <property type="entry name" value="LytTR"/>
    <property type="match status" value="1"/>
</dbReference>
<organism evidence="2 3">
    <name type="scientific">Hominibacterium faecale</name>
    <dbReference type="NCBI Taxonomy" id="2839743"/>
    <lineage>
        <taxon>Bacteria</taxon>
        <taxon>Bacillati</taxon>
        <taxon>Bacillota</taxon>
        <taxon>Clostridia</taxon>
        <taxon>Peptostreptococcales</taxon>
        <taxon>Anaerovoracaceae</taxon>
        <taxon>Hominibacterium</taxon>
    </lineage>
</organism>
<dbReference type="InterPro" id="IPR046947">
    <property type="entry name" value="LytR-like"/>
</dbReference>
<gene>
    <name evidence="2" type="ORF">OBO34_07880</name>
</gene>
<dbReference type="InterPro" id="IPR007492">
    <property type="entry name" value="LytTR_DNA-bd_dom"/>
</dbReference>
<dbReference type="AlphaFoldDB" id="A0A9J6QQJ4"/>
<dbReference type="PROSITE" id="PS50930">
    <property type="entry name" value="HTH_LYTTR"/>
    <property type="match status" value="1"/>
</dbReference>
<keyword evidence="2" id="KW-0238">DNA-binding</keyword>
<dbReference type="SMART" id="SM00850">
    <property type="entry name" value="LytTR"/>
    <property type="match status" value="1"/>
</dbReference>
<keyword evidence="3" id="KW-1185">Reference proteome</keyword>
<accession>A0A9J6QQJ4</accession>
<sequence>MKIKIEQTETLCETEVIVRCGSKHDEATKTLLRQLEMLAGAAVGYKSGTAHKVALQDIFYIESVDEKTFFYLEGDVYETPRKLYEWEKELQDTSFVRISKSTILNTDKLCSVRPMLSGRLEASLENGEKQVVNRHYVSGFRKKFGI</sequence>
<evidence type="ECO:0000313" key="3">
    <source>
        <dbReference type="Proteomes" id="UP001065549"/>
    </source>
</evidence>
<name>A0A9J6QQJ4_9FIRM</name>